<comment type="function">
    <text evidence="1 7">RNaseP catalyzes the removal of the 5'-leader sequence from pre-tRNA to produce the mature 5'-terminus. It can also cleave other RNA substrates such as 4.5S RNA. The protein component plays an auxiliary but essential role in vivo by binding to the 5'-leader sequence and broadening the substrate specificity of the ribozyme.</text>
</comment>
<keyword evidence="10" id="KW-1185">Reference proteome</keyword>
<sequence length="112" mass="12497">MLPAVNRMRDSADFRSATRKGLRSACRYFVIHVVAGNPEADLLVGFTVSKKVGNAVTRNRVRRRLRHIMREYLDVPAEKIVIRALPVSATASSGELRHALHSALVRLGIIHD</sequence>
<evidence type="ECO:0000256" key="8">
    <source>
        <dbReference type="NCBIfam" id="TIGR00188"/>
    </source>
</evidence>
<dbReference type="PANTHER" id="PTHR33992:SF1">
    <property type="entry name" value="RIBONUCLEASE P PROTEIN COMPONENT"/>
    <property type="match status" value="1"/>
</dbReference>
<comment type="subunit">
    <text evidence="7">Consists of a catalytic RNA component (M1 or rnpB) and a protein subunit.</text>
</comment>
<dbReference type="Gene3D" id="3.30.230.10">
    <property type="match status" value="1"/>
</dbReference>
<evidence type="ECO:0000256" key="1">
    <source>
        <dbReference type="ARBA" id="ARBA00002663"/>
    </source>
</evidence>
<dbReference type="GO" id="GO:0004526">
    <property type="term" value="F:ribonuclease P activity"/>
    <property type="evidence" value="ECO:0007669"/>
    <property type="project" value="UniProtKB-EC"/>
</dbReference>
<dbReference type="InterPro" id="IPR014721">
    <property type="entry name" value="Ribsml_uS5_D2-typ_fold_subgr"/>
</dbReference>
<keyword evidence="2 7" id="KW-0819">tRNA processing</keyword>
<keyword evidence="4 7" id="KW-0255">Endonuclease</keyword>
<evidence type="ECO:0000256" key="3">
    <source>
        <dbReference type="ARBA" id="ARBA00022722"/>
    </source>
</evidence>
<dbReference type="PANTHER" id="PTHR33992">
    <property type="entry name" value="RIBONUCLEASE P PROTEIN COMPONENT"/>
    <property type="match status" value="1"/>
</dbReference>
<accession>A0ABT9NG17</accession>
<dbReference type="PROSITE" id="PS00648">
    <property type="entry name" value="RIBONUCLEASE_P"/>
    <property type="match status" value="1"/>
</dbReference>
<evidence type="ECO:0000313" key="9">
    <source>
        <dbReference type="EMBL" id="MDP9806345.1"/>
    </source>
</evidence>
<proteinExistence type="inferred from homology"/>
<organism evidence="9 10">
    <name type="scientific">Trueperella bonasi</name>
    <dbReference type="NCBI Taxonomy" id="312286"/>
    <lineage>
        <taxon>Bacteria</taxon>
        <taxon>Bacillati</taxon>
        <taxon>Actinomycetota</taxon>
        <taxon>Actinomycetes</taxon>
        <taxon>Actinomycetales</taxon>
        <taxon>Actinomycetaceae</taxon>
        <taxon>Trueperella</taxon>
    </lineage>
</organism>
<dbReference type="EMBL" id="JAUSQX010000001">
    <property type="protein sequence ID" value="MDP9806345.1"/>
    <property type="molecule type" value="Genomic_DNA"/>
</dbReference>
<evidence type="ECO:0000256" key="6">
    <source>
        <dbReference type="ARBA" id="ARBA00022884"/>
    </source>
</evidence>
<name>A0ABT9NG17_9ACTO</name>
<dbReference type="InterPro" id="IPR020539">
    <property type="entry name" value="RNase_P_CS"/>
</dbReference>
<evidence type="ECO:0000256" key="5">
    <source>
        <dbReference type="ARBA" id="ARBA00022801"/>
    </source>
</evidence>
<dbReference type="EC" id="3.1.26.5" evidence="7 8"/>
<dbReference type="Proteomes" id="UP001243212">
    <property type="component" value="Unassembled WGS sequence"/>
</dbReference>
<evidence type="ECO:0000256" key="7">
    <source>
        <dbReference type="HAMAP-Rule" id="MF_00227"/>
    </source>
</evidence>
<dbReference type="NCBIfam" id="TIGR00188">
    <property type="entry name" value="rnpA"/>
    <property type="match status" value="1"/>
</dbReference>
<dbReference type="InterPro" id="IPR020568">
    <property type="entry name" value="Ribosomal_Su5_D2-typ_SF"/>
</dbReference>
<dbReference type="SUPFAM" id="SSF54211">
    <property type="entry name" value="Ribosomal protein S5 domain 2-like"/>
    <property type="match status" value="1"/>
</dbReference>
<comment type="similarity">
    <text evidence="7">Belongs to the RnpA family.</text>
</comment>
<keyword evidence="5 7" id="KW-0378">Hydrolase</keyword>
<comment type="caution">
    <text evidence="9">The sequence shown here is derived from an EMBL/GenBank/DDBJ whole genome shotgun (WGS) entry which is preliminary data.</text>
</comment>
<protein>
    <recommendedName>
        <fullName evidence="7 8">Ribonuclease P protein component</fullName>
        <shortName evidence="7">RNase P protein</shortName>
        <shortName evidence="7">RNaseP protein</shortName>
        <ecNumber evidence="7 8">3.1.26.5</ecNumber>
    </recommendedName>
    <alternativeName>
        <fullName evidence="7">Protein C5</fullName>
    </alternativeName>
</protein>
<comment type="catalytic activity">
    <reaction evidence="7">
        <text>Endonucleolytic cleavage of RNA, removing 5'-extranucleotides from tRNA precursor.</text>
        <dbReference type="EC" id="3.1.26.5"/>
    </reaction>
</comment>
<evidence type="ECO:0000256" key="2">
    <source>
        <dbReference type="ARBA" id="ARBA00022694"/>
    </source>
</evidence>
<evidence type="ECO:0000256" key="4">
    <source>
        <dbReference type="ARBA" id="ARBA00022759"/>
    </source>
</evidence>
<dbReference type="InterPro" id="IPR000100">
    <property type="entry name" value="RNase_P"/>
</dbReference>
<dbReference type="Pfam" id="PF00825">
    <property type="entry name" value="Ribonuclease_P"/>
    <property type="match status" value="1"/>
</dbReference>
<dbReference type="HAMAP" id="MF_00227">
    <property type="entry name" value="RNase_P"/>
    <property type="match status" value="1"/>
</dbReference>
<keyword evidence="6 7" id="KW-0694">RNA-binding</keyword>
<evidence type="ECO:0000313" key="10">
    <source>
        <dbReference type="Proteomes" id="UP001243212"/>
    </source>
</evidence>
<reference evidence="9 10" key="1">
    <citation type="submission" date="2023-07" db="EMBL/GenBank/DDBJ databases">
        <title>Sequencing the genomes of 1000 actinobacteria strains.</title>
        <authorList>
            <person name="Klenk H.-P."/>
        </authorList>
    </citation>
    <scope>NUCLEOTIDE SEQUENCE [LARGE SCALE GENOMIC DNA]</scope>
    <source>
        <strain evidence="9 10">DSM 17163</strain>
    </source>
</reference>
<gene>
    <name evidence="7" type="primary">rnpA</name>
    <name evidence="9" type="ORF">J2S70_000927</name>
</gene>
<keyword evidence="3 7" id="KW-0540">Nuclease</keyword>
<dbReference type="RefSeq" id="WP_307682574.1">
    <property type="nucleotide sequence ID" value="NZ_JAUSQX010000001.1"/>
</dbReference>